<keyword evidence="2" id="KW-1003">Cell membrane</keyword>
<evidence type="ECO:0000256" key="2">
    <source>
        <dbReference type="ARBA" id="ARBA00022519"/>
    </source>
</evidence>
<dbReference type="InterPro" id="IPR027417">
    <property type="entry name" value="P-loop_NTPase"/>
</dbReference>
<dbReference type="CDD" id="cd03255">
    <property type="entry name" value="ABC_MJ0796_LolCDE_FtsE"/>
    <property type="match status" value="1"/>
</dbReference>
<dbReference type="Pfam" id="PF00005">
    <property type="entry name" value="ABC_tran"/>
    <property type="match status" value="1"/>
</dbReference>
<keyword evidence="3" id="KW-0547">Nucleotide-binding</keyword>
<feature type="domain" description="ABC transporter" evidence="6">
    <location>
        <begin position="2"/>
        <end position="225"/>
    </location>
</feature>
<dbReference type="PANTHER" id="PTHR24220:SF86">
    <property type="entry name" value="ABC TRANSPORTER ABCH.1"/>
    <property type="match status" value="1"/>
</dbReference>
<dbReference type="GO" id="GO:0098796">
    <property type="term" value="C:membrane protein complex"/>
    <property type="evidence" value="ECO:0007669"/>
    <property type="project" value="UniProtKB-ARBA"/>
</dbReference>
<keyword evidence="8" id="KW-1185">Reference proteome</keyword>
<dbReference type="RefSeq" id="WP_123286932.1">
    <property type="nucleotide sequence ID" value="NZ_JACIJB010000006.1"/>
</dbReference>
<evidence type="ECO:0000259" key="6">
    <source>
        <dbReference type="PROSITE" id="PS50893"/>
    </source>
</evidence>
<accession>A0A7W9A425</accession>
<dbReference type="InterPro" id="IPR017871">
    <property type="entry name" value="ABC_transporter-like_CS"/>
</dbReference>
<dbReference type="PROSITE" id="PS50893">
    <property type="entry name" value="ABC_TRANSPORTER_2"/>
    <property type="match status" value="1"/>
</dbReference>
<dbReference type="PANTHER" id="PTHR24220">
    <property type="entry name" value="IMPORT ATP-BINDING PROTEIN"/>
    <property type="match status" value="1"/>
</dbReference>
<comment type="caution">
    <text evidence="7">The sequence shown here is derived from an EMBL/GenBank/DDBJ whole genome shotgun (WGS) entry which is preliminary data.</text>
</comment>
<gene>
    <name evidence="7" type="ORF">FHS65_001591</name>
</gene>
<dbReference type="Proteomes" id="UP000548978">
    <property type="component" value="Unassembled WGS sequence"/>
</dbReference>
<evidence type="ECO:0000313" key="7">
    <source>
        <dbReference type="EMBL" id="MBB5660838.1"/>
    </source>
</evidence>
<reference evidence="7 8" key="1">
    <citation type="submission" date="2020-08" db="EMBL/GenBank/DDBJ databases">
        <title>Genomic Encyclopedia of Type Strains, Phase IV (KMG-IV): sequencing the most valuable type-strain genomes for metagenomic binning, comparative biology and taxonomic classification.</title>
        <authorList>
            <person name="Goeker M."/>
        </authorList>
    </citation>
    <scope>NUCLEOTIDE SEQUENCE [LARGE SCALE GENOMIC DNA]</scope>
    <source>
        <strain evidence="7 8">DSM 24448</strain>
    </source>
</reference>
<dbReference type="SUPFAM" id="SSF52540">
    <property type="entry name" value="P-loop containing nucleoside triphosphate hydrolases"/>
    <property type="match status" value="1"/>
</dbReference>
<keyword evidence="2" id="KW-0472">Membrane</keyword>
<dbReference type="Gene3D" id="3.40.50.300">
    <property type="entry name" value="P-loop containing nucleotide triphosphate hydrolases"/>
    <property type="match status" value="1"/>
</dbReference>
<evidence type="ECO:0000256" key="3">
    <source>
        <dbReference type="ARBA" id="ARBA00022741"/>
    </source>
</evidence>
<keyword evidence="4 7" id="KW-0067">ATP-binding</keyword>
<protein>
    <submittedName>
        <fullName evidence="7">Putative ABC transport system ATP-binding protein</fullName>
    </submittedName>
</protein>
<dbReference type="PROSITE" id="PS00211">
    <property type="entry name" value="ABC_TRANSPORTER_1"/>
    <property type="match status" value="1"/>
</dbReference>
<name>A0A7W9A425_9CAUL</name>
<dbReference type="GO" id="GO:0022857">
    <property type="term" value="F:transmembrane transporter activity"/>
    <property type="evidence" value="ECO:0007669"/>
    <property type="project" value="UniProtKB-ARBA"/>
</dbReference>
<dbReference type="AlphaFoldDB" id="A0A7W9A425"/>
<dbReference type="InterPro" id="IPR015854">
    <property type="entry name" value="ABC_transpr_LolD-like"/>
</dbReference>
<keyword evidence="1" id="KW-0813">Transport</keyword>
<evidence type="ECO:0000256" key="4">
    <source>
        <dbReference type="ARBA" id="ARBA00022840"/>
    </source>
</evidence>
<dbReference type="OrthoDB" id="7202172at2"/>
<keyword evidence="2" id="KW-0997">Cell inner membrane</keyword>
<dbReference type="EMBL" id="JACIJB010000006">
    <property type="protein sequence ID" value="MBB5660838.1"/>
    <property type="molecule type" value="Genomic_DNA"/>
</dbReference>
<dbReference type="FunFam" id="3.40.50.300:FF:000032">
    <property type="entry name" value="Export ABC transporter ATP-binding protein"/>
    <property type="match status" value="1"/>
</dbReference>
<evidence type="ECO:0000313" key="8">
    <source>
        <dbReference type="Proteomes" id="UP000548978"/>
    </source>
</evidence>
<proteinExistence type="inferred from homology"/>
<evidence type="ECO:0000256" key="1">
    <source>
        <dbReference type="ARBA" id="ARBA00022448"/>
    </source>
</evidence>
<dbReference type="InterPro" id="IPR017911">
    <property type="entry name" value="MacB-like_ATP-bd"/>
</dbReference>
<evidence type="ECO:0000256" key="5">
    <source>
        <dbReference type="ARBA" id="ARBA00038388"/>
    </source>
</evidence>
<dbReference type="InterPro" id="IPR003439">
    <property type="entry name" value="ABC_transporter-like_ATP-bd"/>
</dbReference>
<dbReference type="GO" id="GO:0016887">
    <property type="term" value="F:ATP hydrolysis activity"/>
    <property type="evidence" value="ECO:0007669"/>
    <property type="project" value="InterPro"/>
</dbReference>
<dbReference type="GO" id="GO:0005886">
    <property type="term" value="C:plasma membrane"/>
    <property type="evidence" value="ECO:0007669"/>
    <property type="project" value="TreeGrafter"/>
</dbReference>
<dbReference type="GO" id="GO:0005524">
    <property type="term" value="F:ATP binding"/>
    <property type="evidence" value="ECO:0007669"/>
    <property type="project" value="UniProtKB-KW"/>
</dbReference>
<sequence>MIDIRKLTKTYVMGDNVIHALGGVSLTIGRGEHVAIVGPSGSGKSTLMNVLGGLDRPTAGDYRFEDDPVADYDDDELASFRNRRIGFVFQSFQLLPRLTAVQNVELPMIYAGIPAAERRDRAVALLERVGLGDRLANKPTQMSGGQQQRVAIARALANAPDLLLADEPTGALDTATGQEVLALFDELNSQGLTLCIVTHDNEVAARARRRIAFRDGHIVSDDRNVG</sequence>
<organism evidence="7 8">
    <name type="scientific">Brevundimonas halotolerans</name>
    <dbReference type="NCBI Taxonomy" id="69670"/>
    <lineage>
        <taxon>Bacteria</taxon>
        <taxon>Pseudomonadati</taxon>
        <taxon>Pseudomonadota</taxon>
        <taxon>Alphaproteobacteria</taxon>
        <taxon>Caulobacterales</taxon>
        <taxon>Caulobacteraceae</taxon>
        <taxon>Brevundimonas</taxon>
    </lineage>
</organism>
<dbReference type="InterPro" id="IPR003593">
    <property type="entry name" value="AAA+_ATPase"/>
</dbReference>
<dbReference type="SMART" id="SM00382">
    <property type="entry name" value="AAA"/>
    <property type="match status" value="1"/>
</dbReference>
<comment type="similarity">
    <text evidence="5">Belongs to the ABC transporter superfamily. Macrolide exporter (TC 3.A.1.122) family.</text>
</comment>